<dbReference type="GO" id="GO:0003723">
    <property type="term" value="F:RNA binding"/>
    <property type="evidence" value="ECO:0007669"/>
    <property type="project" value="UniProtKB-UniRule"/>
</dbReference>
<evidence type="ECO:0000256" key="1">
    <source>
        <dbReference type="ARBA" id="ARBA00022884"/>
    </source>
</evidence>
<organism evidence="5 6">
    <name type="scientific">Phaeoacremonium minimum (strain UCR-PA7)</name>
    <name type="common">Esca disease fungus</name>
    <name type="synonym">Togninia minima</name>
    <dbReference type="NCBI Taxonomy" id="1286976"/>
    <lineage>
        <taxon>Eukaryota</taxon>
        <taxon>Fungi</taxon>
        <taxon>Dikarya</taxon>
        <taxon>Ascomycota</taxon>
        <taxon>Pezizomycotina</taxon>
        <taxon>Sordariomycetes</taxon>
        <taxon>Sordariomycetidae</taxon>
        <taxon>Togniniales</taxon>
        <taxon>Togniniaceae</taxon>
        <taxon>Phaeoacremonium</taxon>
    </lineage>
</organism>
<feature type="domain" description="RRM" evidence="4">
    <location>
        <begin position="316"/>
        <end position="387"/>
    </location>
</feature>
<dbReference type="AlphaFoldDB" id="R8BFC9"/>
<feature type="compositionally biased region" description="Acidic residues" evidence="3">
    <location>
        <begin position="26"/>
        <end position="51"/>
    </location>
</feature>
<gene>
    <name evidence="5" type="ORF">UCRPA7_6476</name>
</gene>
<feature type="compositionally biased region" description="Basic and acidic residues" evidence="3">
    <location>
        <begin position="173"/>
        <end position="186"/>
    </location>
</feature>
<feature type="region of interest" description="Disordered" evidence="3">
    <location>
        <begin position="1"/>
        <end position="294"/>
    </location>
</feature>
<proteinExistence type="predicted"/>
<evidence type="ECO:0000256" key="3">
    <source>
        <dbReference type="SAM" id="MobiDB-lite"/>
    </source>
</evidence>
<dbReference type="Gene3D" id="3.30.70.330">
    <property type="match status" value="1"/>
</dbReference>
<dbReference type="Pfam" id="PF00076">
    <property type="entry name" value="RRM_1"/>
    <property type="match status" value="1"/>
</dbReference>
<dbReference type="InterPro" id="IPR012677">
    <property type="entry name" value="Nucleotide-bd_a/b_plait_sf"/>
</dbReference>
<evidence type="ECO:0000256" key="2">
    <source>
        <dbReference type="PROSITE-ProRule" id="PRU00176"/>
    </source>
</evidence>
<dbReference type="SMART" id="SM00360">
    <property type="entry name" value="RRM"/>
    <property type="match status" value="1"/>
</dbReference>
<feature type="compositionally biased region" description="Low complexity" evidence="3">
    <location>
        <begin position="1"/>
        <end position="14"/>
    </location>
</feature>
<dbReference type="HOGENOM" id="CLU_545348_0_0_1"/>
<sequence>MAAEPSPAEPALAEMVDPTIAGTAPDGDEDQSLDESIADDDSFDAYGEDANGEAQNNAPGADNDDYARIFDSPAQGEVEEAEQDVSKAGESMNSSSASDTLPHQSSVAPITGDISSSSLSHGDGALANPAPANPADTASLPQPASAPLPDATLDSAPSQPIHAQAEASSPEDVEAKPNDSEPKNEDAEMEDDATAVDIQKLVDDITAASAAASSTQPPAEAPSSLQDQDPQSSPMSVNQTLLPPRPALTQEPSNPAAIPSDNLQPGPNVPPFSPTGAPVQATGPISQPSPYPLAAAPADERRYMSEAKWERFPEGSRIFIGNLSQERVSKKDVFDLFHKYGRLAQISLKSAYGFVQYHNVTDAQGAMENLQGAEIRGRKIQIRAAGQEMTIAPVVRHRPVEKIVVGEMKLMVGMPMLEHTNPMIMAVAGRGRLNVLADLDQMRAIAVDPRVHMVDHAKILNDWIFPDVMVKKSLTSSCCLCKKSSEISLTGFNVHSMIAG</sequence>
<name>R8BFC9_PHAM7</name>
<accession>R8BFC9</accession>
<keyword evidence="1 2" id="KW-0694">RNA-binding</keyword>
<feature type="compositionally biased region" description="Low complexity" evidence="3">
    <location>
        <begin position="207"/>
        <end position="236"/>
    </location>
</feature>
<dbReference type="Proteomes" id="UP000014074">
    <property type="component" value="Unassembled WGS sequence"/>
</dbReference>
<dbReference type="EMBL" id="KB933244">
    <property type="protein sequence ID" value="EON98005.1"/>
    <property type="molecule type" value="Genomic_DNA"/>
</dbReference>
<dbReference type="KEGG" id="tmn:UCRPA7_6476"/>
<dbReference type="InterPro" id="IPR051186">
    <property type="entry name" value="RRM_HNRPC/RALY_subfam"/>
</dbReference>
<dbReference type="GeneID" id="19327136"/>
<dbReference type="PROSITE" id="PS50102">
    <property type="entry name" value="RRM"/>
    <property type="match status" value="1"/>
</dbReference>
<protein>
    <submittedName>
        <fullName evidence="5">Putative rna-binding protein</fullName>
    </submittedName>
</protein>
<dbReference type="PANTHER" id="PTHR13968">
    <property type="entry name" value="HETEROGENEOUS NUCLEAR RIBONUCLEOPROTEIN"/>
    <property type="match status" value="1"/>
</dbReference>
<evidence type="ECO:0000313" key="6">
    <source>
        <dbReference type="Proteomes" id="UP000014074"/>
    </source>
</evidence>
<dbReference type="InterPro" id="IPR035979">
    <property type="entry name" value="RBD_domain_sf"/>
</dbReference>
<dbReference type="InterPro" id="IPR000504">
    <property type="entry name" value="RRM_dom"/>
</dbReference>
<keyword evidence="6" id="KW-1185">Reference proteome</keyword>
<evidence type="ECO:0000259" key="4">
    <source>
        <dbReference type="PROSITE" id="PS50102"/>
    </source>
</evidence>
<dbReference type="RefSeq" id="XP_007917205.1">
    <property type="nucleotide sequence ID" value="XM_007919014.1"/>
</dbReference>
<evidence type="ECO:0000313" key="5">
    <source>
        <dbReference type="EMBL" id="EON98005.1"/>
    </source>
</evidence>
<feature type="compositionally biased region" description="Polar residues" evidence="3">
    <location>
        <begin position="91"/>
        <end position="120"/>
    </location>
</feature>
<dbReference type="OrthoDB" id="10044938at2759"/>
<feature type="compositionally biased region" description="Low complexity" evidence="3">
    <location>
        <begin position="125"/>
        <end position="151"/>
    </location>
</feature>
<dbReference type="SUPFAM" id="SSF54928">
    <property type="entry name" value="RNA-binding domain, RBD"/>
    <property type="match status" value="1"/>
</dbReference>
<dbReference type="PANTHER" id="PTHR13968:SF26">
    <property type="entry name" value="RRM DOMAIN-CONTAINING PROTEIN"/>
    <property type="match status" value="1"/>
</dbReference>
<reference evidence="6" key="1">
    <citation type="journal article" date="2013" name="Genome Announc.">
        <title>Draft genome sequence of the ascomycete Phaeoacremonium aleophilum strain UCR-PA7, a causal agent of the esca disease complex in grapevines.</title>
        <authorList>
            <person name="Blanco-Ulate B."/>
            <person name="Rolshausen P."/>
            <person name="Cantu D."/>
        </authorList>
    </citation>
    <scope>NUCLEOTIDE SEQUENCE [LARGE SCALE GENOMIC DNA]</scope>
    <source>
        <strain evidence="6">UCR-PA7</strain>
    </source>
</reference>
<dbReference type="eggNOG" id="KOG0118">
    <property type="taxonomic scope" value="Eukaryota"/>
</dbReference>